<gene>
    <name evidence="3" type="ORF">QYM36_004075</name>
</gene>
<feature type="compositionally biased region" description="Acidic residues" evidence="1">
    <location>
        <begin position="286"/>
        <end position="311"/>
    </location>
</feature>
<feature type="compositionally biased region" description="Low complexity" evidence="1">
    <location>
        <begin position="382"/>
        <end position="403"/>
    </location>
</feature>
<feature type="compositionally biased region" description="Basic and acidic residues" evidence="1">
    <location>
        <begin position="180"/>
        <end position="202"/>
    </location>
</feature>
<dbReference type="Proteomes" id="UP001187531">
    <property type="component" value="Unassembled WGS sequence"/>
</dbReference>
<feature type="signal peptide" evidence="2">
    <location>
        <begin position="1"/>
        <end position="18"/>
    </location>
</feature>
<proteinExistence type="predicted"/>
<sequence length="511" mass="55446">MNCLTIVFGVLVLAAANGLPLSQLTEESTSAESVVNTTLDETSAESVPKTTLNETIAESILKPISDATSAETVLNTTLNDTPDNVLRTTLNETSSEAVLNSNFDEAALDDLEPESRDESQEDSREVLDITTPEAELAVVTKLASENVTTAEFASENVTTTTEGEKSMFKVILDALSNTFKPRDPVADYGVDKRDISVEHRSDEEEEEEEDKLHGLETEGQEEIKPESDMQLQTEIKNPEETNPDSSASVVHNNSEKEVPVPTFDSIGQSQPNPEDEAKESNLNGGENEENSEEKIEDSEPENVLNEEEEEAKELQSLVVKSFANSIRFRGSNFAEAKDESSEESSEEEGSGDLEEIEPKQTPVLETSGEDIPKPILPDTVEGAPVAAPDTPVAAPGASVAAPDAPVALPDTLVASPDEPVSINSYYVRVPDTERITQVGQESELNNETSSASENSSRVGDIKEETNEGIKNIAEISEDPKNQAQFDTRNLPRVEDSEEKQIKFVPAYDVSN</sequence>
<protein>
    <submittedName>
        <fullName evidence="3">Uncharacterized protein</fullName>
    </submittedName>
</protein>
<keyword evidence="2" id="KW-0732">Signal</keyword>
<feature type="region of interest" description="Disordered" evidence="1">
    <location>
        <begin position="179"/>
        <end position="314"/>
    </location>
</feature>
<evidence type="ECO:0000256" key="2">
    <source>
        <dbReference type="SAM" id="SignalP"/>
    </source>
</evidence>
<evidence type="ECO:0000256" key="1">
    <source>
        <dbReference type="SAM" id="MobiDB-lite"/>
    </source>
</evidence>
<evidence type="ECO:0000313" key="3">
    <source>
        <dbReference type="EMBL" id="KAK2720037.1"/>
    </source>
</evidence>
<comment type="caution">
    <text evidence="3">The sequence shown here is derived from an EMBL/GenBank/DDBJ whole genome shotgun (WGS) entry which is preliminary data.</text>
</comment>
<reference evidence="3" key="1">
    <citation type="submission" date="2023-07" db="EMBL/GenBank/DDBJ databases">
        <title>Chromosome-level genome assembly of Artemia franciscana.</title>
        <authorList>
            <person name="Jo E."/>
        </authorList>
    </citation>
    <scope>NUCLEOTIDE SEQUENCE</scope>
    <source>
        <tissue evidence="3">Whole body</tissue>
    </source>
</reference>
<keyword evidence="4" id="KW-1185">Reference proteome</keyword>
<feature type="compositionally biased region" description="Acidic residues" evidence="1">
    <location>
        <begin position="340"/>
        <end position="355"/>
    </location>
</feature>
<feature type="chain" id="PRO_5041730333" evidence="2">
    <location>
        <begin position="19"/>
        <end position="511"/>
    </location>
</feature>
<feature type="compositionally biased region" description="Basic and acidic residues" evidence="1">
    <location>
        <begin position="113"/>
        <end position="125"/>
    </location>
</feature>
<name>A0AA88IDZ0_ARTSF</name>
<feature type="region of interest" description="Disordered" evidence="1">
    <location>
        <begin position="329"/>
        <end position="403"/>
    </location>
</feature>
<dbReference type="AlphaFoldDB" id="A0AA88IDZ0"/>
<feature type="compositionally biased region" description="Low complexity" evidence="1">
    <location>
        <begin position="441"/>
        <end position="456"/>
    </location>
</feature>
<feature type="compositionally biased region" description="Basic and acidic residues" evidence="1">
    <location>
        <begin position="210"/>
        <end position="227"/>
    </location>
</feature>
<feature type="region of interest" description="Disordered" evidence="1">
    <location>
        <begin position="437"/>
        <end position="464"/>
    </location>
</feature>
<feature type="region of interest" description="Disordered" evidence="1">
    <location>
        <begin position="102"/>
        <end position="125"/>
    </location>
</feature>
<organism evidence="3 4">
    <name type="scientific">Artemia franciscana</name>
    <name type="common">Brine shrimp</name>
    <name type="synonym">Artemia sanfranciscana</name>
    <dbReference type="NCBI Taxonomy" id="6661"/>
    <lineage>
        <taxon>Eukaryota</taxon>
        <taxon>Metazoa</taxon>
        <taxon>Ecdysozoa</taxon>
        <taxon>Arthropoda</taxon>
        <taxon>Crustacea</taxon>
        <taxon>Branchiopoda</taxon>
        <taxon>Anostraca</taxon>
        <taxon>Artemiidae</taxon>
        <taxon>Artemia</taxon>
    </lineage>
</organism>
<accession>A0AA88IDZ0</accession>
<feature type="compositionally biased region" description="Polar residues" evidence="1">
    <location>
        <begin position="243"/>
        <end position="252"/>
    </location>
</feature>
<evidence type="ECO:0000313" key="4">
    <source>
        <dbReference type="Proteomes" id="UP001187531"/>
    </source>
</evidence>
<dbReference type="EMBL" id="JAVRJZ010000007">
    <property type="protein sequence ID" value="KAK2720037.1"/>
    <property type="molecule type" value="Genomic_DNA"/>
</dbReference>